<evidence type="ECO:0008006" key="2">
    <source>
        <dbReference type="Google" id="ProtNLM"/>
    </source>
</evidence>
<proteinExistence type="predicted"/>
<dbReference type="Gene3D" id="3.30.2310.20">
    <property type="entry name" value="RelE-like"/>
    <property type="match status" value="1"/>
</dbReference>
<accession>A0A450ZP81</accession>
<dbReference type="EMBL" id="CAADFW010000007">
    <property type="protein sequence ID" value="VFK55567.1"/>
    <property type="molecule type" value="Genomic_DNA"/>
</dbReference>
<dbReference type="AlphaFoldDB" id="A0A450ZP81"/>
<reference evidence="1" key="1">
    <citation type="submission" date="2019-02" db="EMBL/GenBank/DDBJ databases">
        <authorList>
            <person name="Gruber-Vodicka R. H."/>
            <person name="Seah K. B. B."/>
        </authorList>
    </citation>
    <scope>NUCLEOTIDE SEQUENCE</scope>
    <source>
        <strain evidence="1">BECK_BZ126</strain>
    </source>
</reference>
<evidence type="ECO:0000313" key="1">
    <source>
        <dbReference type="EMBL" id="VFK55567.1"/>
    </source>
</evidence>
<gene>
    <name evidence="1" type="ORF">BECKTC1821F_GA0114240_100730</name>
</gene>
<sequence length="102" mass="12407">MVKFRIHDLAAREFDQAIQWYELQSKGLGKRFEKVAKQQLKNIKQNPSWFLVEQNNIHKAYVPRFPYKILFTMENEGIVIWAVAHLHRKPRYWQSRNIHYPV</sequence>
<protein>
    <recommendedName>
        <fullName evidence="2">ParE toxin of type II toxin-antitoxin system, parDE</fullName>
    </recommendedName>
</protein>
<name>A0A450ZP81_9GAMM</name>
<dbReference type="InterPro" id="IPR035093">
    <property type="entry name" value="RelE/ParE_toxin_dom_sf"/>
</dbReference>
<organism evidence="1">
    <name type="scientific">Candidatus Kentrum sp. TC</name>
    <dbReference type="NCBI Taxonomy" id="2126339"/>
    <lineage>
        <taxon>Bacteria</taxon>
        <taxon>Pseudomonadati</taxon>
        <taxon>Pseudomonadota</taxon>
        <taxon>Gammaproteobacteria</taxon>
        <taxon>Candidatus Kentrum</taxon>
    </lineage>
</organism>